<proteinExistence type="predicted"/>
<dbReference type="AlphaFoldDB" id="A0A4S5BBE3"/>
<name>A0A4S5BBE3_BIFLI</name>
<accession>A0A4S5BBE3</accession>
<dbReference type="Proteomes" id="UP000306697">
    <property type="component" value="Unassembled WGS sequence"/>
</dbReference>
<dbReference type="RefSeq" id="WP_129558979.1">
    <property type="nucleotide sequence ID" value="NZ_BCYF01000069.1"/>
</dbReference>
<gene>
    <name evidence="1" type="ORF">E6L38_06245</name>
</gene>
<protein>
    <submittedName>
        <fullName evidence="1">Uncharacterized protein</fullName>
    </submittedName>
</protein>
<comment type="caution">
    <text evidence="1">The sequence shown here is derived from an EMBL/GenBank/DDBJ whole genome shotgun (WGS) entry which is preliminary data.</text>
</comment>
<organism evidence="1 2">
    <name type="scientific">Bifidobacterium longum subsp. infantis</name>
    <dbReference type="NCBI Taxonomy" id="1682"/>
    <lineage>
        <taxon>Bacteria</taxon>
        <taxon>Bacillati</taxon>
        <taxon>Actinomycetota</taxon>
        <taxon>Actinomycetes</taxon>
        <taxon>Bifidobacteriales</taxon>
        <taxon>Bifidobacteriaceae</taxon>
        <taxon>Bifidobacterium</taxon>
    </lineage>
</organism>
<reference evidence="1 2" key="1">
    <citation type="submission" date="2019-04" db="EMBL/GenBank/DDBJ databases">
        <title>Genome Announcement To Ensure Probiotic Safety of Bifidobacterium longum subsp infantis UBBI-01.</title>
        <authorList>
            <person name="Sulthana A."/>
            <person name="Lakshmi S.G."/>
            <person name="Madempudi R.S."/>
        </authorList>
    </citation>
    <scope>NUCLEOTIDE SEQUENCE [LARGE SCALE GENOMIC DNA]</scope>
    <source>
        <strain evidence="1 2">UBBI-01</strain>
    </source>
</reference>
<evidence type="ECO:0000313" key="2">
    <source>
        <dbReference type="Proteomes" id="UP000306697"/>
    </source>
</evidence>
<sequence>MKLSDFGLELREDGTLFDLRTENFIDRNSRNALGKLTRAIYNNFHIRGATPTPSQPFERLTDRDFSLLYDRFYPDEKWLKCLQHSKCITKDGLHLSDGDHATKCGRNITVFRHQLHLNASWGWHAYIPSSENIDAGARIYVGGKTTIDDIVNIVDVLHGLLGDNWRLKFAYLSMSDRPDAITIYLPANRIQTVINQSPSVIHFKGQFPGFASVKRNIAYAVTSEYPNSESFGWTRSRDTATTILSDLYGGIG</sequence>
<evidence type="ECO:0000313" key="1">
    <source>
        <dbReference type="EMBL" id="THJ29427.1"/>
    </source>
</evidence>
<dbReference type="EMBL" id="SSWL01000008">
    <property type="protein sequence ID" value="THJ29427.1"/>
    <property type="molecule type" value="Genomic_DNA"/>
</dbReference>